<keyword evidence="3" id="KW-1185">Reference proteome</keyword>
<dbReference type="InterPro" id="IPR016181">
    <property type="entry name" value="Acyl_CoA_acyltransferase"/>
</dbReference>
<proteinExistence type="predicted"/>
<protein>
    <submittedName>
        <fullName evidence="2">GNAT family N-acetyltransferase</fullName>
    </submittedName>
</protein>
<dbReference type="Pfam" id="PF00583">
    <property type="entry name" value="Acetyltransf_1"/>
    <property type="match status" value="1"/>
</dbReference>
<evidence type="ECO:0000259" key="1">
    <source>
        <dbReference type="PROSITE" id="PS51186"/>
    </source>
</evidence>
<name>A0A417Y8Z2_9ACTN</name>
<reference evidence="2 3" key="1">
    <citation type="submission" date="2018-09" db="EMBL/GenBank/DDBJ databases">
        <title>Genome sequencing of Nocardioides immobilis CCTCC AB 2017083 for comparison to Nocardioides silvaticus.</title>
        <authorList>
            <person name="Li C."/>
            <person name="Wang G."/>
        </authorList>
    </citation>
    <scope>NUCLEOTIDE SEQUENCE [LARGE SCALE GENOMIC DNA]</scope>
    <source>
        <strain evidence="2 3">CCTCC AB 2017083</strain>
    </source>
</reference>
<dbReference type="SUPFAM" id="SSF55729">
    <property type="entry name" value="Acyl-CoA N-acyltransferases (Nat)"/>
    <property type="match status" value="1"/>
</dbReference>
<sequence>MRHAGPMLWRVRANLPDRPGALGSLAHECGKSGVNILRVQVFPGRSSVTDELVVDAPEGFGVADMVGLMQRAGAESVVAMECTEAALDDQPTRFVKAALAVLDQPATFPDVVAHLFDADLAPAGGHEDVLEMTVGNATVQIRRSTSFTSTERVRGAAMAELVTHVLSREAPPAPQSARETAELEYVATGDAVAALSGGRVAGRASVAPAAAEGDPWPVDMWVDPSWQRRGIGTRLLADVARMARARGAEEIVLTAPSDTQAVLPMVLSAGLRGRIRMVGETVSVRIAVSELRV</sequence>
<dbReference type="GO" id="GO:0016747">
    <property type="term" value="F:acyltransferase activity, transferring groups other than amino-acyl groups"/>
    <property type="evidence" value="ECO:0007669"/>
    <property type="project" value="InterPro"/>
</dbReference>
<dbReference type="OrthoDB" id="5516749at2"/>
<feature type="domain" description="N-acetyltransferase" evidence="1">
    <location>
        <begin position="151"/>
        <end position="293"/>
    </location>
</feature>
<dbReference type="Gene3D" id="3.40.630.30">
    <property type="match status" value="1"/>
</dbReference>
<keyword evidence="2" id="KW-0808">Transferase</keyword>
<dbReference type="CDD" id="cd04301">
    <property type="entry name" value="NAT_SF"/>
    <property type="match status" value="1"/>
</dbReference>
<comment type="caution">
    <text evidence="2">The sequence shown here is derived from an EMBL/GenBank/DDBJ whole genome shotgun (WGS) entry which is preliminary data.</text>
</comment>
<accession>A0A417Y8Z2</accession>
<dbReference type="AlphaFoldDB" id="A0A417Y8Z2"/>
<gene>
    <name evidence="2" type="ORF">D0Z08_03535</name>
</gene>
<organism evidence="2 3">
    <name type="scientific">Nocardioides immobilis</name>
    <dbReference type="NCBI Taxonomy" id="2049295"/>
    <lineage>
        <taxon>Bacteria</taxon>
        <taxon>Bacillati</taxon>
        <taxon>Actinomycetota</taxon>
        <taxon>Actinomycetes</taxon>
        <taxon>Propionibacteriales</taxon>
        <taxon>Nocardioidaceae</taxon>
        <taxon>Nocardioides</taxon>
    </lineage>
</organism>
<dbReference type="PROSITE" id="PS51186">
    <property type="entry name" value="GNAT"/>
    <property type="match status" value="1"/>
</dbReference>
<dbReference type="Proteomes" id="UP000283644">
    <property type="component" value="Unassembled WGS sequence"/>
</dbReference>
<dbReference type="InterPro" id="IPR000182">
    <property type="entry name" value="GNAT_dom"/>
</dbReference>
<evidence type="ECO:0000313" key="2">
    <source>
        <dbReference type="EMBL" id="RHW29011.1"/>
    </source>
</evidence>
<dbReference type="EMBL" id="QXGH01000009">
    <property type="protein sequence ID" value="RHW29011.1"/>
    <property type="molecule type" value="Genomic_DNA"/>
</dbReference>
<evidence type="ECO:0000313" key="3">
    <source>
        <dbReference type="Proteomes" id="UP000283644"/>
    </source>
</evidence>